<reference evidence="3" key="1">
    <citation type="submission" date="2018-06" db="EMBL/GenBank/DDBJ databases">
        <authorList>
            <person name="Feng T."/>
            <person name="Jeon C.O."/>
        </authorList>
    </citation>
    <scope>NUCLEOTIDE SEQUENCE [LARGE SCALE GENOMIC DNA]</scope>
    <source>
        <strain evidence="3">S23</strain>
    </source>
</reference>
<comment type="caution">
    <text evidence="2">The sequence shown here is derived from an EMBL/GenBank/DDBJ whole genome shotgun (WGS) entry which is preliminary data.</text>
</comment>
<protein>
    <recommendedName>
        <fullName evidence="4">Twin-arginine translocation pathway signal</fullName>
    </recommendedName>
</protein>
<evidence type="ECO:0008006" key="4">
    <source>
        <dbReference type="Google" id="ProtNLM"/>
    </source>
</evidence>
<keyword evidence="3" id="KW-1185">Reference proteome</keyword>
<evidence type="ECO:0000313" key="2">
    <source>
        <dbReference type="EMBL" id="RDK06265.1"/>
    </source>
</evidence>
<dbReference type="Proteomes" id="UP000255165">
    <property type="component" value="Unassembled WGS sequence"/>
</dbReference>
<dbReference type="InterPro" id="IPR006311">
    <property type="entry name" value="TAT_signal"/>
</dbReference>
<dbReference type="PROSITE" id="PS51318">
    <property type="entry name" value="TAT"/>
    <property type="match status" value="1"/>
</dbReference>
<evidence type="ECO:0000313" key="3">
    <source>
        <dbReference type="Proteomes" id="UP000255165"/>
    </source>
</evidence>
<evidence type="ECO:0000256" key="1">
    <source>
        <dbReference type="SAM" id="SignalP"/>
    </source>
</evidence>
<feature type="signal peptide" evidence="1">
    <location>
        <begin position="1"/>
        <end position="24"/>
    </location>
</feature>
<keyword evidence="1" id="KW-0732">Signal</keyword>
<dbReference type="AlphaFoldDB" id="A0A370NKY9"/>
<proteinExistence type="predicted"/>
<accession>A0A370NKY9</accession>
<dbReference type="RefSeq" id="WP_115215297.1">
    <property type="nucleotide sequence ID" value="NZ_QKWJ01000067.1"/>
</dbReference>
<gene>
    <name evidence="2" type="ORF">DN412_32285</name>
</gene>
<sequence>MGFEDIRMSRRSLLIATGSAAALAAVAHPSLLAAHAAISASVEVPSPSDIRYIVMDRRYPQSLAYAKAQAEKGGKPLEVTDGLTRLWQEHLHPLWQQGEGAVAGLTTLAVWQCLAEQARSHAFRTRVLTPLADNDGHPDNLASWIIA</sequence>
<name>A0A370NKY9_9BURK</name>
<dbReference type="EMBL" id="QKWJ01000067">
    <property type="protein sequence ID" value="RDK06265.1"/>
    <property type="molecule type" value="Genomic_DNA"/>
</dbReference>
<organism evidence="2 3">
    <name type="scientific">Cupriavidus lacunae</name>
    <dbReference type="NCBI Taxonomy" id="2666307"/>
    <lineage>
        <taxon>Bacteria</taxon>
        <taxon>Pseudomonadati</taxon>
        <taxon>Pseudomonadota</taxon>
        <taxon>Betaproteobacteria</taxon>
        <taxon>Burkholderiales</taxon>
        <taxon>Burkholderiaceae</taxon>
        <taxon>Cupriavidus</taxon>
    </lineage>
</organism>
<feature type="chain" id="PRO_5016910618" description="Twin-arginine translocation pathway signal" evidence="1">
    <location>
        <begin position="25"/>
        <end position="147"/>
    </location>
</feature>